<gene>
    <name evidence="3" type="ORF">H0267_07380</name>
</gene>
<dbReference type="SMART" id="SM00065">
    <property type="entry name" value="GAF"/>
    <property type="match status" value="1"/>
</dbReference>
<dbReference type="InterPro" id="IPR029787">
    <property type="entry name" value="Nucleotide_cyclase"/>
</dbReference>
<accession>A0A931HVS8</accession>
<dbReference type="PROSITE" id="PS50887">
    <property type="entry name" value="GGDEF"/>
    <property type="match status" value="1"/>
</dbReference>
<evidence type="ECO:0000256" key="1">
    <source>
        <dbReference type="SAM" id="Phobius"/>
    </source>
</evidence>
<evidence type="ECO:0000313" key="4">
    <source>
        <dbReference type="Proteomes" id="UP000614490"/>
    </source>
</evidence>
<reference evidence="3 4" key="1">
    <citation type="journal article" date="2005" name="Int. J. Syst. Evol. Microbiol.">
        <title>Halobacillus yeomjeoni sp. nov., isolated from a marine solar saltern in Korea.</title>
        <authorList>
            <person name="Yoon J.H."/>
            <person name="Kang S.J."/>
            <person name="Lee C.H."/>
            <person name="Oh H.W."/>
            <person name="Oh T.K."/>
        </authorList>
    </citation>
    <scope>NUCLEOTIDE SEQUENCE [LARGE SCALE GENOMIC DNA]</scope>
    <source>
        <strain evidence="3 4">KCTC 3957</strain>
    </source>
</reference>
<feature type="transmembrane region" description="Helical" evidence="1">
    <location>
        <begin position="205"/>
        <end position="224"/>
    </location>
</feature>
<dbReference type="SMART" id="SM00267">
    <property type="entry name" value="GGDEF"/>
    <property type="match status" value="1"/>
</dbReference>
<dbReference type="AlphaFoldDB" id="A0A931HVS8"/>
<dbReference type="GO" id="GO:0043709">
    <property type="term" value="P:cell adhesion involved in single-species biofilm formation"/>
    <property type="evidence" value="ECO:0007669"/>
    <property type="project" value="TreeGrafter"/>
</dbReference>
<dbReference type="SUPFAM" id="SSF55781">
    <property type="entry name" value="GAF domain-like"/>
    <property type="match status" value="1"/>
</dbReference>
<dbReference type="EMBL" id="JADZSC010000001">
    <property type="protein sequence ID" value="MBH0230036.1"/>
    <property type="molecule type" value="Genomic_DNA"/>
</dbReference>
<keyword evidence="1" id="KW-0812">Transmembrane</keyword>
<feature type="transmembrane region" description="Helical" evidence="1">
    <location>
        <begin position="178"/>
        <end position="199"/>
    </location>
</feature>
<sequence>MTKSKQVVVWSAWALLWPASLIFLFDTFGSSLEGNVLGVTAFIILAAIVALFPLQIGDNPVFFTHGIALAAFLYFGLLAEILVSQAALIMLMFKLRVDKSSLYRIPINFLMFLFLSITSAMIYYALGGTHGRSVLSSGASALPIIAYALSQILLNQFTIKGIAKWLYGKTIKWVDRGFIWDLLTGCLVLPIGLVLYIVYSIVGVSAIFFVGIPFIFISGMLMLYHNSNQMNTYLKKTSNIGHELTGKLGVREVLDLFVERISELLPLDYVYIYDVVSEDRLKLIRFFDKSKKLAFPHVQLMKGECMSGHTWWEGKSFHFHNRKQWEHLRGIYTPADAESVLSIPIERNNEIVGIISIYSKKKRAFMQFQFIILNILSSYLGVAIDNARHYELKKSESERCPLTNLYNYRFLEGYMHKLFSKWTTQNAPISLILLDIDHFKQVNDTYGHESGNEILCQFAERIQKFVGNEGIAARYGGEEFAVLLPDKNSEEAVRFAEKLREEIEGEPFHTYEHILSSKLPQKIDLTASIGVATFPDDCDAPMELIRSADRAMYVGAKRRGRNRVASYNNLKKFVQ</sequence>
<evidence type="ECO:0000313" key="3">
    <source>
        <dbReference type="EMBL" id="MBH0230036.1"/>
    </source>
</evidence>
<dbReference type="GO" id="GO:0005886">
    <property type="term" value="C:plasma membrane"/>
    <property type="evidence" value="ECO:0007669"/>
    <property type="project" value="TreeGrafter"/>
</dbReference>
<dbReference type="SUPFAM" id="SSF55073">
    <property type="entry name" value="Nucleotide cyclase"/>
    <property type="match status" value="1"/>
</dbReference>
<feature type="transmembrane region" description="Helical" evidence="1">
    <location>
        <begin position="62"/>
        <end position="93"/>
    </location>
</feature>
<evidence type="ECO:0000259" key="2">
    <source>
        <dbReference type="PROSITE" id="PS50887"/>
    </source>
</evidence>
<dbReference type="CDD" id="cd01949">
    <property type="entry name" value="GGDEF"/>
    <property type="match status" value="1"/>
</dbReference>
<feature type="transmembrane region" description="Helical" evidence="1">
    <location>
        <begin position="36"/>
        <end position="56"/>
    </location>
</feature>
<dbReference type="InterPro" id="IPR029016">
    <property type="entry name" value="GAF-like_dom_sf"/>
</dbReference>
<feature type="transmembrane region" description="Helical" evidence="1">
    <location>
        <begin position="105"/>
        <end position="126"/>
    </location>
</feature>
<dbReference type="FunFam" id="3.30.70.270:FF:000001">
    <property type="entry name" value="Diguanylate cyclase domain protein"/>
    <property type="match status" value="1"/>
</dbReference>
<feature type="domain" description="GGDEF" evidence="2">
    <location>
        <begin position="427"/>
        <end position="569"/>
    </location>
</feature>
<keyword evidence="1" id="KW-1133">Transmembrane helix</keyword>
<dbReference type="Gene3D" id="3.30.70.270">
    <property type="match status" value="1"/>
</dbReference>
<dbReference type="Pfam" id="PF13185">
    <property type="entry name" value="GAF_2"/>
    <property type="match status" value="1"/>
</dbReference>
<dbReference type="InterPro" id="IPR043128">
    <property type="entry name" value="Rev_trsase/Diguanyl_cyclase"/>
</dbReference>
<keyword evidence="4" id="KW-1185">Reference proteome</keyword>
<feature type="transmembrane region" description="Helical" evidence="1">
    <location>
        <begin position="6"/>
        <end position="24"/>
    </location>
</feature>
<organism evidence="3 4">
    <name type="scientific">Halobacillus yeomjeoni</name>
    <dbReference type="NCBI Taxonomy" id="311194"/>
    <lineage>
        <taxon>Bacteria</taxon>
        <taxon>Bacillati</taxon>
        <taxon>Bacillota</taxon>
        <taxon>Bacilli</taxon>
        <taxon>Bacillales</taxon>
        <taxon>Bacillaceae</taxon>
        <taxon>Halobacillus</taxon>
    </lineage>
</organism>
<dbReference type="PANTHER" id="PTHR45138:SF9">
    <property type="entry name" value="DIGUANYLATE CYCLASE DGCM-RELATED"/>
    <property type="match status" value="1"/>
</dbReference>
<dbReference type="Pfam" id="PF00990">
    <property type="entry name" value="GGDEF"/>
    <property type="match status" value="1"/>
</dbReference>
<keyword evidence="1" id="KW-0472">Membrane</keyword>
<feature type="transmembrane region" description="Helical" evidence="1">
    <location>
        <begin position="138"/>
        <end position="157"/>
    </location>
</feature>
<dbReference type="RefSeq" id="WP_197316606.1">
    <property type="nucleotide sequence ID" value="NZ_JADZSC010000001.1"/>
</dbReference>
<dbReference type="PANTHER" id="PTHR45138">
    <property type="entry name" value="REGULATORY COMPONENTS OF SENSORY TRANSDUCTION SYSTEM"/>
    <property type="match status" value="1"/>
</dbReference>
<dbReference type="InterPro" id="IPR050469">
    <property type="entry name" value="Diguanylate_Cyclase"/>
</dbReference>
<dbReference type="InterPro" id="IPR003018">
    <property type="entry name" value="GAF"/>
</dbReference>
<dbReference type="GO" id="GO:0052621">
    <property type="term" value="F:diguanylate cyclase activity"/>
    <property type="evidence" value="ECO:0007669"/>
    <property type="project" value="TreeGrafter"/>
</dbReference>
<comment type="caution">
    <text evidence="3">The sequence shown here is derived from an EMBL/GenBank/DDBJ whole genome shotgun (WGS) entry which is preliminary data.</text>
</comment>
<protein>
    <submittedName>
        <fullName evidence="3">Diguanylate cyclase</fullName>
    </submittedName>
</protein>
<proteinExistence type="predicted"/>
<dbReference type="Gene3D" id="3.30.450.40">
    <property type="match status" value="1"/>
</dbReference>
<name>A0A931HVS8_9BACI</name>
<dbReference type="NCBIfam" id="TIGR00254">
    <property type="entry name" value="GGDEF"/>
    <property type="match status" value="1"/>
</dbReference>
<dbReference type="Proteomes" id="UP000614490">
    <property type="component" value="Unassembled WGS sequence"/>
</dbReference>
<dbReference type="InterPro" id="IPR000160">
    <property type="entry name" value="GGDEF_dom"/>
</dbReference>
<dbReference type="GO" id="GO:1902201">
    <property type="term" value="P:negative regulation of bacterial-type flagellum-dependent cell motility"/>
    <property type="evidence" value="ECO:0007669"/>
    <property type="project" value="TreeGrafter"/>
</dbReference>